<organism evidence="7">
    <name type="scientific">Schlesneria paludicola</name>
    <dbReference type="NCBI Taxonomy" id="360056"/>
    <lineage>
        <taxon>Bacteria</taxon>
        <taxon>Pseudomonadati</taxon>
        <taxon>Planctomycetota</taxon>
        <taxon>Planctomycetia</taxon>
        <taxon>Planctomycetales</taxon>
        <taxon>Planctomycetaceae</taxon>
        <taxon>Schlesneria</taxon>
    </lineage>
</organism>
<gene>
    <name evidence="7" type="ORF">ENQ76_00475</name>
</gene>
<name>A0A7C2NVF3_9PLAN</name>
<keyword evidence="4 5" id="KW-0472">Membrane</keyword>
<keyword evidence="2 5" id="KW-0812">Transmembrane</keyword>
<feature type="transmembrane region" description="Helical" evidence="5">
    <location>
        <begin position="118"/>
        <end position="140"/>
    </location>
</feature>
<keyword evidence="3 5" id="KW-1133">Transmembrane helix</keyword>
<dbReference type="AlphaFoldDB" id="A0A7C2NVF3"/>
<comment type="subcellular location">
    <subcellularLocation>
        <location evidence="1">Membrane</location>
        <topology evidence="1">Multi-pass membrane protein</topology>
    </subcellularLocation>
</comment>
<evidence type="ECO:0000313" key="7">
    <source>
        <dbReference type="EMBL" id="HEN13929.1"/>
    </source>
</evidence>
<evidence type="ECO:0000259" key="6">
    <source>
        <dbReference type="PROSITE" id="PS50850"/>
    </source>
</evidence>
<feature type="transmembrane region" description="Helical" evidence="5">
    <location>
        <begin position="346"/>
        <end position="367"/>
    </location>
</feature>
<dbReference type="PANTHER" id="PTHR23508">
    <property type="entry name" value="CARBOXYLIC ACID TRANSPORTER PROTEIN HOMOLOG"/>
    <property type="match status" value="1"/>
</dbReference>
<dbReference type="PROSITE" id="PS50850">
    <property type="entry name" value="MFS"/>
    <property type="match status" value="1"/>
</dbReference>
<feature type="transmembrane region" description="Helical" evidence="5">
    <location>
        <begin position="462"/>
        <end position="485"/>
    </location>
</feature>
<evidence type="ECO:0000256" key="2">
    <source>
        <dbReference type="ARBA" id="ARBA00022692"/>
    </source>
</evidence>
<feature type="transmembrane region" description="Helical" evidence="5">
    <location>
        <begin position="388"/>
        <end position="408"/>
    </location>
</feature>
<dbReference type="Gene3D" id="1.20.1250.20">
    <property type="entry name" value="MFS general substrate transporter like domains"/>
    <property type="match status" value="2"/>
</dbReference>
<proteinExistence type="predicted"/>
<protein>
    <submittedName>
        <fullName evidence="7">MFS transporter</fullName>
    </submittedName>
</protein>
<dbReference type="InterPro" id="IPR036259">
    <property type="entry name" value="MFS_trans_sf"/>
</dbReference>
<reference evidence="7" key="1">
    <citation type="journal article" date="2020" name="mSystems">
        <title>Genome- and Community-Level Interaction Insights into Carbon Utilization and Element Cycling Functions of Hydrothermarchaeota in Hydrothermal Sediment.</title>
        <authorList>
            <person name="Zhou Z."/>
            <person name="Liu Y."/>
            <person name="Xu W."/>
            <person name="Pan J."/>
            <person name="Luo Z.H."/>
            <person name="Li M."/>
        </authorList>
    </citation>
    <scope>NUCLEOTIDE SEQUENCE [LARGE SCALE GENOMIC DNA]</scope>
    <source>
        <strain evidence="7">SpSt-339</strain>
    </source>
</reference>
<dbReference type="SUPFAM" id="SSF103473">
    <property type="entry name" value="MFS general substrate transporter"/>
    <property type="match status" value="1"/>
</dbReference>
<evidence type="ECO:0000256" key="4">
    <source>
        <dbReference type="ARBA" id="ARBA00023136"/>
    </source>
</evidence>
<feature type="transmembrane region" description="Helical" evidence="5">
    <location>
        <begin position="93"/>
        <end position="112"/>
    </location>
</feature>
<evidence type="ECO:0000256" key="5">
    <source>
        <dbReference type="SAM" id="Phobius"/>
    </source>
</evidence>
<feature type="transmembrane region" description="Helical" evidence="5">
    <location>
        <begin position="18"/>
        <end position="42"/>
    </location>
</feature>
<dbReference type="GO" id="GO:0005886">
    <property type="term" value="C:plasma membrane"/>
    <property type="evidence" value="ECO:0007669"/>
    <property type="project" value="TreeGrafter"/>
</dbReference>
<sequence>MSDAPTFSRAAPLSATQWLICIIAAIGFAFDIYELLMAPLVMPSALLELGKIAPGTPEFSKWFGIMFYVPALCGGIFGLLGGYLTDRLGRRRVLTWSILLYAFSAFAAGFSTSLPMLLFFRTTTFIGVCIEFVAAIAWLAELFDDPHQREKVLGYTQAFSSIGGLLVAVVAAMIARHTADLPTIVLPDALNLGPIANPHAAWRYTLMSGLIPAIPLIIIRPFLPESPKWAARKAAGTLRRPSFAELFSPELWQTTIVTTIMFACSYGVAFGALQQMPLIVPGIDAVKAEIQEKTADASEADAKKIAGATRFEKASEYTKSQEIGGLFGRFALAIVVTWFVSRRALLRVFLIPGVILMPIIFLAFAGGQEATYFSADISWIPGFHTGSISLLGLAIFLAGFFTVAQFSFWGNYLPHVYPIHLRGTGESFAANVGGRMVGTSFAAVTQYLALQSFVPGATPPEKTAYVAAAVATLLFLLNLIFSFVLPEPKPGAVEE</sequence>
<feature type="transmembrane region" description="Helical" evidence="5">
    <location>
        <begin position="152"/>
        <end position="175"/>
    </location>
</feature>
<dbReference type="Pfam" id="PF07690">
    <property type="entry name" value="MFS_1"/>
    <property type="match status" value="1"/>
</dbReference>
<dbReference type="GO" id="GO:0046943">
    <property type="term" value="F:carboxylic acid transmembrane transporter activity"/>
    <property type="evidence" value="ECO:0007669"/>
    <property type="project" value="TreeGrafter"/>
</dbReference>
<feature type="transmembrane region" description="Helical" evidence="5">
    <location>
        <begin position="62"/>
        <end position="81"/>
    </location>
</feature>
<feature type="transmembrane region" description="Helical" evidence="5">
    <location>
        <begin position="323"/>
        <end position="340"/>
    </location>
</feature>
<dbReference type="EMBL" id="DSOK01000011">
    <property type="protein sequence ID" value="HEN13929.1"/>
    <property type="molecule type" value="Genomic_DNA"/>
</dbReference>
<dbReference type="InterPro" id="IPR020846">
    <property type="entry name" value="MFS_dom"/>
</dbReference>
<accession>A0A7C2NVF3</accession>
<feature type="transmembrane region" description="Helical" evidence="5">
    <location>
        <begin position="201"/>
        <end position="223"/>
    </location>
</feature>
<evidence type="ECO:0000256" key="1">
    <source>
        <dbReference type="ARBA" id="ARBA00004141"/>
    </source>
</evidence>
<dbReference type="PANTHER" id="PTHR23508:SF10">
    <property type="entry name" value="CARBOXYLIC ACID TRANSPORTER PROTEIN HOMOLOG"/>
    <property type="match status" value="1"/>
</dbReference>
<evidence type="ECO:0000256" key="3">
    <source>
        <dbReference type="ARBA" id="ARBA00022989"/>
    </source>
</evidence>
<dbReference type="InterPro" id="IPR011701">
    <property type="entry name" value="MFS"/>
</dbReference>
<comment type="caution">
    <text evidence="7">The sequence shown here is derived from an EMBL/GenBank/DDBJ whole genome shotgun (WGS) entry which is preliminary data.</text>
</comment>
<feature type="domain" description="Major facilitator superfamily (MFS) profile" evidence="6">
    <location>
        <begin position="20"/>
        <end position="489"/>
    </location>
</feature>